<dbReference type="Proteomes" id="UP001500880">
    <property type="component" value="Unassembled WGS sequence"/>
</dbReference>
<name>A0ABN1B1R2_9BACI</name>
<feature type="domain" description="Bacterial Ig-like" evidence="2">
    <location>
        <begin position="45"/>
        <end position="153"/>
    </location>
</feature>
<dbReference type="PROSITE" id="PS51257">
    <property type="entry name" value="PROKAR_LIPOPROTEIN"/>
    <property type="match status" value="1"/>
</dbReference>
<reference evidence="3 4" key="1">
    <citation type="journal article" date="2019" name="Int. J. Syst. Evol. Microbiol.">
        <title>The Global Catalogue of Microorganisms (GCM) 10K type strain sequencing project: providing services to taxonomists for standard genome sequencing and annotation.</title>
        <authorList>
            <consortium name="The Broad Institute Genomics Platform"/>
            <consortium name="The Broad Institute Genome Sequencing Center for Infectious Disease"/>
            <person name="Wu L."/>
            <person name="Ma J."/>
        </authorList>
    </citation>
    <scope>NUCLEOTIDE SEQUENCE [LARGE SCALE GENOMIC DNA]</scope>
    <source>
        <strain evidence="3 4">JCM 12389</strain>
    </source>
</reference>
<dbReference type="Pfam" id="PF20251">
    <property type="entry name" value="Big_14"/>
    <property type="match status" value="1"/>
</dbReference>
<sequence>MNIRLLLFMGLFSFAFIFLSSCGAGDSIHTSDGPVPMQDIESSSDGLTLSFSKSTFTKSPDEIKISIENDTNKKCKYGTYYSIERLHQDKWYRVVYPDEIFINHPDFHNLGLLLEPDSQEDQTFSLKRLDINLPPGTYRLVKTLLCPAVDGKEIALARSFQVEEN</sequence>
<comment type="caution">
    <text evidence="3">The sequence shown here is derived from an EMBL/GenBank/DDBJ whole genome shotgun (WGS) entry which is preliminary data.</text>
</comment>
<dbReference type="InterPro" id="IPR046878">
    <property type="entry name" value="Big_14"/>
</dbReference>
<feature type="signal peptide" evidence="1">
    <location>
        <begin position="1"/>
        <end position="24"/>
    </location>
</feature>
<proteinExistence type="predicted"/>
<feature type="chain" id="PRO_5047394721" description="Bacterial Ig-like domain-containing protein" evidence="1">
    <location>
        <begin position="25"/>
        <end position="165"/>
    </location>
</feature>
<organism evidence="3 4">
    <name type="scientific">Salinibacillus aidingensis</name>
    <dbReference type="NCBI Taxonomy" id="237684"/>
    <lineage>
        <taxon>Bacteria</taxon>
        <taxon>Bacillati</taxon>
        <taxon>Bacillota</taxon>
        <taxon>Bacilli</taxon>
        <taxon>Bacillales</taxon>
        <taxon>Bacillaceae</taxon>
        <taxon>Salinibacillus</taxon>
    </lineage>
</organism>
<dbReference type="EMBL" id="BAAADO010000002">
    <property type="protein sequence ID" value="GAA0488481.1"/>
    <property type="molecule type" value="Genomic_DNA"/>
</dbReference>
<keyword evidence="1" id="KW-0732">Signal</keyword>
<evidence type="ECO:0000259" key="2">
    <source>
        <dbReference type="Pfam" id="PF20251"/>
    </source>
</evidence>
<evidence type="ECO:0000313" key="4">
    <source>
        <dbReference type="Proteomes" id="UP001500880"/>
    </source>
</evidence>
<evidence type="ECO:0000313" key="3">
    <source>
        <dbReference type="EMBL" id="GAA0488481.1"/>
    </source>
</evidence>
<evidence type="ECO:0000256" key="1">
    <source>
        <dbReference type="SAM" id="SignalP"/>
    </source>
</evidence>
<dbReference type="RefSeq" id="WP_343838875.1">
    <property type="nucleotide sequence ID" value="NZ_BAAADO010000002.1"/>
</dbReference>
<gene>
    <name evidence="3" type="ORF">GCM10008986_12750</name>
</gene>
<protein>
    <recommendedName>
        <fullName evidence="2">Bacterial Ig-like domain-containing protein</fullName>
    </recommendedName>
</protein>
<keyword evidence="4" id="KW-1185">Reference proteome</keyword>
<accession>A0ABN1B1R2</accession>